<name>A0AAT9FMY6_9BACT</name>
<protein>
    <recommendedName>
        <fullName evidence="2">DUF4158 domain-containing protein</fullName>
    </recommendedName>
</protein>
<dbReference type="AlphaFoldDB" id="A0AAT9FMY6"/>
<proteinExistence type="predicted"/>
<reference evidence="1" key="1">
    <citation type="submission" date="2024-07" db="EMBL/GenBank/DDBJ databases">
        <title>Complete genome sequence of Verrucomicrobiaceae bacterium NT6N.</title>
        <authorList>
            <person name="Huang C."/>
            <person name="Takami H."/>
            <person name="Hamasaki K."/>
        </authorList>
    </citation>
    <scope>NUCLEOTIDE SEQUENCE</scope>
    <source>
        <strain evidence="1">NT6N</strain>
    </source>
</reference>
<gene>
    <name evidence="1" type="ORF">NT6N_23900</name>
</gene>
<accession>A0AAT9FMY6</accession>
<dbReference type="EMBL" id="AP026866">
    <property type="protein sequence ID" value="BDS07350.1"/>
    <property type="molecule type" value="Genomic_DNA"/>
</dbReference>
<dbReference type="KEGG" id="osu:NT6N_23900"/>
<organism evidence="1">
    <name type="scientific">Oceaniferula spumae</name>
    <dbReference type="NCBI Taxonomy" id="2979115"/>
    <lineage>
        <taxon>Bacteria</taxon>
        <taxon>Pseudomonadati</taxon>
        <taxon>Verrucomicrobiota</taxon>
        <taxon>Verrucomicrobiia</taxon>
        <taxon>Verrucomicrobiales</taxon>
        <taxon>Verrucomicrobiaceae</taxon>
        <taxon>Oceaniferula</taxon>
    </lineage>
</organism>
<evidence type="ECO:0008006" key="2">
    <source>
        <dbReference type="Google" id="ProtNLM"/>
    </source>
</evidence>
<evidence type="ECO:0000313" key="1">
    <source>
        <dbReference type="EMBL" id="BDS07350.1"/>
    </source>
</evidence>
<sequence>MGAQKFGLTSRCIRPLTVLHFLQFYSNQPFEVCDDHTPAVELYVRQEKKYNYFAPIVVQTEIL</sequence>